<sequence>MGATYDMGHDFGHWTVQHRKDPVYIFFRPASYNTNWIGKGFLMRKKEAIRKGTANMTLITKPRLPGSTYDIPCIECRKPVTWCWPEKSSMVCEECLANPGQTVGPRQLSAPKNESTRLLEREKKERDRKEQLKLF</sequence>
<gene>
    <name evidence="1" type="ORF">LCGC14_2214500</name>
</gene>
<reference evidence="1" key="1">
    <citation type="journal article" date="2015" name="Nature">
        <title>Complex archaea that bridge the gap between prokaryotes and eukaryotes.</title>
        <authorList>
            <person name="Spang A."/>
            <person name="Saw J.H."/>
            <person name="Jorgensen S.L."/>
            <person name="Zaremba-Niedzwiedzka K."/>
            <person name="Martijn J."/>
            <person name="Lind A.E."/>
            <person name="van Eijk R."/>
            <person name="Schleper C."/>
            <person name="Guy L."/>
            <person name="Ettema T.J."/>
        </authorList>
    </citation>
    <scope>NUCLEOTIDE SEQUENCE</scope>
</reference>
<dbReference type="EMBL" id="LAZR01029455">
    <property type="protein sequence ID" value="KKL59527.1"/>
    <property type="molecule type" value="Genomic_DNA"/>
</dbReference>
<organism evidence="1">
    <name type="scientific">marine sediment metagenome</name>
    <dbReference type="NCBI Taxonomy" id="412755"/>
    <lineage>
        <taxon>unclassified sequences</taxon>
        <taxon>metagenomes</taxon>
        <taxon>ecological metagenomes</taxon>
    </lineage>
</organism>
<evidence type="ECO:0000313" key="1">
    <source>
        <dbReference type="EMBL" id="KKL59527.1"/>
    </source>
</evidence>
<accession>A0A0F9G8G6</accession>
<proteinExistence type="predicted"/>
<protein>
    <submittedName>
        <fullName evidence="1">Uncharacterized protein</fullName>
    </submittedName>
</protein>
<name>A0A0F9G8G6_9ZZZZ</name>
<comment type="caution">
    <text evidence="1">The sequence shown here is derived from an EMBL/GenBank/DDBJ whole genome shotgun (WGS) entry which is preliminary data.</text>
</comment>
<dbReference type="AlphaFoldDB" id="A0A0F9G8G6"/>